<evidence type="ECO:0000256" key="4">
    <source>
        <dbReference type="ARBA" id="ARBA00022449"/>
    </source>
</evidence>
<dbReference type="InterPro" id="IPR004481">
    <property type="entry name" value="K/Na/Ca-exchanger"/>
</dbReference>
<name>A0A7S0HNC7_9CRYP</name>
<evidence type="ECO:0000256" key="14">
    <source>
        <dbReference type="ARBA" id="ARBA00023065"/>
    </source>
</evidence>
<keyword evidence="11" id="KW-0630">Potassium</keyword>
<protein>
    <recommendedName>
        <fullName evidence="19">EF-hand domain-containing protein</fullName>
    </recommendedName>
</protein>
<dbReference type="PANTHER" id="PTHR10846">
    <property type="entry name" value="SODIUM/POTASSIUM/CALCIUM EXCHANGER"/>
    <property type="match status" value="1"/>
</dbReference>
<evidence type="ECO:0000256" key="18">
    <source>
        <dbReference type="SAM" id="Phobius"/>
    </source>
</evidence>
<evidence type="ECO:0000256" key="3">
    <source>
        <dbReference type="ARBA" id="ARBA00022448"/>
    </source>
</evidence>
<dbReference type="SMART" id="SM00054">
    <property type="entry name" value="EFh"/>
    <property type="match status" value="1"/>
</dbReference>
<keyword evidence="12 18" id="KW-1133">Transmembrane helix</keyword>
<keyword evidence="5" id="KW-0633">Potassium transport</keyword>
<evidence type="ECO:0000256" key="5">
    <source>
        <dbReference type="ARBA" id="ARBA00022538"/>
    </source>
</evidence>
<sequence>MYAGYVLVMKYNTVLQSWVHSLRKISPETPDLEAGGATADSEEASMIFHVGLVRLLTNNKQFAEGMHIHAVSGVPGDVKQTFEEFDADKDGFISENDLKQTMRRLLQDEPSNVQVEQTILEMLSAESQRKDTSERKISFQDFQEWYNTAEIKTKAELFSLFKTLNIAEDGELDENGYEKFLTHLSKDEHSRNKLAKISPFTSQMAKNGKISFDDFFDWYKQQNELRSPSPQGNENENTEEESEGASLSFPPDLYGRFMYIVLFPINVGLYFTVPDVRWKNGWEKYFYVTFLLAIVWIAIYAYFMVWWAVIAGDFAGIPQVERRGRRCCSRTQQAVMGLTFLAAGTSVPDLITSVIVAKQGHGDMAVSSSIGSNIFDVAMGLPFPWLLGTIVYGHGIPLSSDGTLFLSLLILFAMVLLVVITIFLCNWKMTKGMGYIMFVLYVLFVTQDLLRHYHVFRVNF</sequence>
<evidence type="ECO:0000256" key="7">
    <source>
        <dbReference type="ARBA" id="ARBA00022692"/>
    </source>
</evidence>
<evidence type="ECO:0000256" key="6">
    <source>
        <dbReference type="ARBA" id="ARBA00022568"/>
    </source>
</evidence>
<comment type="similarity">
    <text evidence="2">Belongs to the Ca(2+):cation antiporter (CaCA) (TC 2.A.19) family. SLC24A subfamily.</text>
</comment>
<keyword evidence="14" id="KW-0406">Ion transport</keyword>
<keyword evidence="3" id="KW-0813">Transport</keyword>
<keyword evidence="10" id="KW-0769">Symport</keyword>
<evidence type="ECO:0000259" key="19">
    <source>
        <dbReference type="PROSITE" id="PS50222"/>
    </source>
</evidence>
<dbReference type="SUPFAM" id="SSF47473">
    <property type="entry name" value="EF-hand"/>
    <property type="match status" value="1"/>
</dbReference>
<dbReference type="EMBL" id="HBEO01017671">
    <property type="protein sequence ID" value="CAD8486948.1"/>
    <property type="molecule type" value="Transcribed_RNA"/>
</dbReference>
<feature type="transmembrane region" description="Helical" evidence="18">
    <location>
        <begin position="253"/>
        <end position="273"/>
    </location>
</feature>
<evidence type="ECO:0000256" key="17">
    <source>
        <dbReference type="SAM" id="MobiDB-lite"/>
    </source>
</evidence>
<dbReference type="InterPro" id="IPR002048">
    <property type="entry name" value="EF_hand_dom"/>
</dbReference>
<evidence type="ECO:0000256" key="9">
    <source>
        <dbReference type="ARBA" id="ARBA00022837"/>
    </source>
</evidence>
<evidence type="ECO:0000256" key="2">
    <source>
        <dbReference type="ARBA" id="ARBA00005364"/>
    </source>
</evidence>
<evidence type="ECO:0000256" key="12">
    <source>
        <dbReference type="ARBA" id="ARBA00022989"/>
    </source>
</evidence>
<keyword evidence="16" id="KW-0739">Sodium transport</keyword>
<dbReference type="Gene3D" id="1.20.1420.30">
    <property type="entry name" value="NCX, central ion-binding region"/>
    <property type="match status" value="1"/>
</dbReference>
<evidence type="ECO:0000256" key="11">
    <source>
        <dbReference type="ARBA" id="ARBA00022958"/>
    </source>
</evidence>
<dbReference type="AlphaFoldDB" id="A0A7S0HNC7"/>
<dbReference type="PROSITE" id="PS50222">
    <property type="entry name" value="EF_HAND_2"/>
    <property type="match status" value="1"/>
</dbReference>
<dbReference type="PROSITE" id="PS00018">
    <property type="entry name" value="EF_HAND_1"/>
    <property type="match status" value="1"/>
</dbReference>
<feature type="transmembrane region" description="Helical" evidence="18">
    <location>
        <begin position="432"/>
        <end position="450"/>
    </location>
</feature>
<dbReference type="Pfam" id="PF01699">
    <property type="entry name" value="Na_Ca_ex"/>
    <property type="match status" value="1"/>
</dbReference>
<feature type="transmembrane region" description="Helical" evidence="18">
    <location>
        <begin position="404"/>
        <end position="425"/>
    </location>
</feature>
<evidence type="ECO:0000256" key="8">
    <source>
        <dbReference type="ARBA" id="ARBA00022729"/>
    </source>
</evidence>
<gene>
    <name evidence="20" type="ORF">HPHI1048_LOCUS12012</name>
</gene>
<feature type="domain" description="EF-hand" evidence="19">
    <location>
        <begin position="73"/>
        <end position="108"/>
    </location>
</feature>
<evidence type="ECO:0000256" key="15">
    <source>
        <dbReference type="ARBA" id="ARBA00023136"/>
    </source>
</evidence>
<keyword evidence="9" id="KW-0106">Calcium</keyword>
<organism evidence="20">
    <name type="scientific">Hanusia phi</name>
    <dbReference type="NCBI Taxonomy" id="3032"/>
    <lineage>
        <taxon>Eukaryota</taxon>
        <taxon>Cryptophyceae</taxon>
        <taxon>Pyrenomonadales</taxon>
        <taxon>Geminigeraceae</taxon>
        <taxon>Hanusia</taxon>
    </lineage>
</organism>
<dbReference type="Pfam" id="PF13499">
    <property type="entry name" value="EF-hand_7"/>
    <property type="match status" value="1"/>
</dbReference>
<dbReference type="InterPro" id="IPR018247">
    <property type="entry name" value="EF_Hand_1_Ca_BS"/>
</dbReference>
<dbReference type="Gene3D" id="1.10.238.10">
    <property type="entry name" value="EF-hand"/>
    <property type="match status" value="2"/>
</dbReference>
<dbReference type="GO" id="GO:0015293">
    <property type="term" value="F:symporter activity"/>
    <property type="evidence" value="ECO:0007669"/>
    <property type="project" value="UniProtKB-KW"/>
</dbReference>
<keyword evidence="8" id="KW-0732">Signal</keyword>
<evidence type="ECO:0000256" key="13">
    <source>
        <dbReference type="ARBA" id="ARBA00023053"/>
    </source>
</evidence>
<dbReference type="GO" id="GO:0008273">
    <property type="term" value="F:calcium, potassium:sodium antiporter activity"/>
    <property type="evidence" value="ECO:0007669"/>
    <property type="project" value="TreeGrafter"/>
</dbReference>
<dbReference type="PANTHER" id="PTHR10846:SF73">
    <property type="entry name" value="SODIUM_CALCIUM EXCHANGER MEMBRANE REGION DOMAIN-CONTAINING PROTEIN"/>
    <property type="match status" value="1"/>
</dbReference>
<feature type="transmembrane region" description="Helical" evidence="18">
    <location>
        <begin position="285"/>
        <end position="309"/>
    </location>
</feature>
<reference evidence="20" key="1">
    <citation type="submission" date="2021-01" db="EMBL/GenBank/DDBJ databases">
        <authorList>
            <person name="Corre E."/>
            <person name="Pelletier E."/>
            <person name="Niang G."/>
            <person name="Scheremetjew M."/>
            <person name="Finn R."/>
            <person name="Kale V."/>
            <person name="Holt S."/>
            <person name="Cochrane G."/>
            <person name="Meng A."/>
            <person name="Brown T."/>
            <person name="Cohen L."/>
        </authorList>
    </citation>
    <scope>NUCLEOTIDE SEQUENCE</scope>
    <source>
        <strain evidence="20">CCMP325</strain>
    </source>
</reference>
<dbReference type="GO" id="GO:0005262">
    <property type="term" value="F:calcium channel activity"/>
    <property type="evidence" value="ECO:0007669"/>
    <property type="project" value="TreeGrafter"/>
</dbReference>
<evidence type="ECO:0000256" key="10">
    <source>
        <dbReference type="ARBA" id="ARBA00022847"/>
    </source>
</evidence>
<evidence type="ECO:0000256" key="16">
    <source>
        <dbReference type="ARBA" id="ARBA00023201"/>
    </source>
</evidence>
<dbReference type="InterPro" id="IPR011992">
    <property type="entry name" value="EF-hand-dom_pair"/>
</dbReference>
<dbReference type="InterPro" id="IPR004837">
    <property type="entry name" value="NaCa_Exmemb"/>
</dbReference>
<dbReference type="GO" id="GO:0005509">
    <property type="term" value="F:calcium ion binding"/>
    <property type="evidence" value="ECO:0007669"/>
    <property type="project" value="InterPro"/>
</dbReference>
<comment type="subcellular location">
    <subcellularLocation>
        <location evidence="1">Membrane</location>
        <topology evidence="1">Multi-pass membrane protein</topology>
    </subcellularLocation>
</comment>
<keyword evidence="15 18" id="KW-0472">Membrane</keyword>
<dbReference type="FunFam" id="1.20.1420.30:FF:000009">
    <property type="entry name" value="sodium/potassium/calcium exchanger 5 isoform X2"/>
    <property type="match status" value="1"/>
</dbReference>
<dbReference type="GO" id="GO:0005886">
    <property type="term" value="C:plasma membrane"/>
    <property type="evidence" value="ECO:0007669"/>
    <property type="project" value="TreeGrafter"/>
</dbReference>
<dbReference type="InterPro" id="IPR044880">
    <property type="entry name" value="NCX_ion-bd_dom_sf"/>
</dbReference>
<proteinExistence type="inferred from homology"/>
<dbReference type="GO" id="GO:0006874">
    <property type="term" value="P:intracellular calcium ion homeostasis"/>
    <property type="evidence" value="ECO:0007669"/>
    <property type="project" value="TreeGrafter"/>
</dbReference>
<feature type="region of interest" description="Disordered" evidence="17">
    <location>
        <begin position="225"/>
        <end position="246"/>
    </location>
</feature>
<keyword evidence="7 18" id="KW-0812">Transmembrane</keyword>
<keyword evidence="13" id="KW-0915">Sodium</keyword>
<keyword evidence="6" id="KW-0109">Calcium transport</keyword>
<evidence type="ECO:0000256" key="1">
    <source>
        <dbReference type="ARBA" id="ARBA00004141"/>
    </source>
</evidence>
<keyword evidence="4" id="KW-0050">Antiport</keyword>
<accession>A0A7S0HNC7</accession>
<evidence type="ECO:0000313" key="20">
    <source>
        <dbReference type="EMBL" id="CAD8486948.1"/>
    </source>
</evidence>